<evidence type="ECO:0000313" key="2">
    <source>
        <dbReference type="EMBL" id="KAJ2929526.1"/>
    </source>
</evidence>
<feature type="coiled-coil region" evidence="1">
    <location>
        <begin position="27"/>
        <end position="54"/>
    </location>
</feature>
<dbReference type="SUPFAM" id="SSF52047">
    <property type="entry name" value="RNI-like"/>
    <property type="match status" value="1"/>
</dbReference>
<proteinExistence type="predicted"/>
<organism evidence="2 3">
    <name type="scientific">Candolleomyces eurysporus</name>
    <dbReference type="NCBI Taxonomy" id="2828524"/>
    <lineage>
        <taxon>Eukaryota</taxon>
        <taxon>Fungi</taxon>
        <taxon>Dikarya</taxon>
        <taxon>Basidiomycota</taxon>
        <taxon>Agaricomycotina</taxon>
        <taxon>Agaricomycetes</taxon>
        <taxon>Agaricomycetidae</taxon>
        <taxon>Agaricales</taxon>
        <taxon>Agaricineae</taxon>
        <taxon>Psathyrellaceae</taxon>
        <taxon>Candolleomyces</taxon>
    </lineage>
</organism>
<accession>A0A9W8MG78</accession>
<evidence type="ECO:0008006" key="4">
    <source>
        <dbReference type="Google" id="ProtNLM"/>
    </source>
</evidence>
<feature type="non-terminal residue" evidence="2">
    <location>
        <position position="565"/>
    </location>
</feature>
<name>A0A9W8MG78_9AGAR</name>
<dbReference type="InterPro" id="IPR032675">
    <property type="entry name" value="LRR_dom_sf"/>
</dbReference>
<dbReference type="OrthoDB" id="3217549at2759"/>
<protein>
    <recommendedName>
        <fullName evidence="4">F-box domain-containing protein</fullName>
    </recommendedName>
</protein>
<keyword evidence="3" id="KW-1185">Reference proteome</keyword>
<keyword evidence="1" id="KW-0175">Coiled coil</keyword>
<dbReference type="EMBL" id="JANBPK010000868">
    <property type="protein sequence ID" value="KAJ2929526.1"/>
    <property type="molecule type" value="Genomic_DNA"/>
</dbReference>
<evidence type="ECO:0000256" key="1">
    <source>
        <dbReference type="SAM" id="Coils"/>
    </source>
</evidence>
<evidence type="ECO:0000313" key="3">
    <source>
        <dbReference type="Proteomes" id="UP001140091"/>
    </source>
</evidence>
<dbReference type="Proteomes" id="UP001140091">
    <property type="component" value="Unassembled WGS sequence"/>
</dbReference>
<sequence>MASPFQSHLNTNYSPSDIEKLQITQFVKGLQDELRTLDTELEELRSRSVAAEDQSNPSHVGLTEVEQRITVLSTTREQQIHSIEQHTALLNPIRSIPTDILQSILEHCVNEPVPFASTELDTDPMSPQVCPMLLTFVCSSWRRVALDCPSLWDKPYIFLPEQRSAHHVRWIEILKNRAQLIRLWLSRAGIRPLTIAISSPRCLETNDGFHAVEEAIIYFSPQWKRLRVDGSNWILQTLLSLPASSVPNLEFADFTQDLFPGAEEVDAAIGRPNCLISSPSLRGVRLTGESLRKFQLIPLPWSHLRDIRFGKLFEPHDNSSSDREILELLEQCPRLQRCELYAPTDRVLQEARYHNPVILRQLTHLEFNHGLNQDNILNMTMLFLSLKLPALTTLKYSSLVGAESLRALLQRCAGTLRHLDLRIHGISARELLDMLAQTIQLESLKLAHPFRRGHPSPLLTDEFLKGLTPPTNEEEGNPAAQSSEFHCPSLRKIVLHVTEDPRISDEAIFNFIRGRRELDGPALQHVEISHPYHGRQGDVVAMLRERGVNTGDMTLKFWYGLGPGS</sequence>
<dbReference type="Gene3D" id="3.80.10.10">
    <property type="entry name" value="Ribonuclease Inhibitor"/>
    <property type="match status" value="1"/>
</dbReference>
<gene>
    <name evidence="2" type="ORF">H1R20_g7550</name>
</gene>
<reference evidence="2" key="1">
    <citation type="submission" date="2022-06" db="EMBL/GenBank/DDBJ databases">
        <title>Genome Sequence of Candolleomyces eurysporus.</title>
        <authorList>
            <person name="Buettner E."/>
        </authorList>
    </citation>
    <scope>NUCLEOTIDE SEQUENCE</scope>
    <source>
        <strain evidence="2">VTCC 930004</strain>
    </source>
</reference>
<comment type="caution">
    <text evidence="2">The sequence shown here is derived from an EMBL/GenBank/DDBJ whole genome shotgun (WGS) entry which is preliminary data.</text>
</comment>
<dbReference type="AlphaFoldDB" id="A0A9W8MG78"/>